<name>A0ABD7JZ27_PSEAI</name>
<dbReference type="AlphaFoldDB" id="A0ABD7JZ27"/>
<reference evidence="1 2" key="1">
    <citation type="submission" date="2018-12" db="EMBL/GenBank/DDBJ databases">
        <title>Pseudomonas aeruginosa Diversity Panel.</title>
        <authorList>
            <person name="Snesrud E."/>
            <person name="Mcgann P."/>
        </authorList>
    </citation>
    <scope>NUCLEOTIDE SEQUENCE [LARGE SCALE GENOMIC DNA]</scope>
    <source>
        <strain evidence="1 2">MRSN6241</strain>
    </source>
</reference>
<evidence type="ECO:0000313" key="2">
    <source>
        <dbReference type="Proteomes" id="UP000276985"/>
    </source>
</evidence>
<accession>A0ABD7JZ27</accession>
<proteinExistence type="predicted"/>
<dbReference type="Proteomes" id="UP000276985">
    <property type="component" value="Unassembled WGS sequence"/>
</dbReference>
<evidence type="ECO:0000313" key="1">
    <source>
        <dbReference type="EMBL" id="RTS42796.1"/>
    </source>
</evidence>
<protein>
    <submittedName>
        <fullName evidence="1">Uncharacterized protein</fullName>
    </submittedName>
</protein>
<dbReference type="RefSeq" id="WP_079381707.1">
    <property type="nucleotide sequence ID" value="NZ_LFXS01000036.1"/>
</dbReference>
<sequence length="301" mass="34316">MENRIKSALHLQGWRYIDGDKTHLRNNATSVLVSEYTAQMKGFIFCPECSANLFRSPEDKEFSSNGRAAYFAHTRGIKTDCGLRTKRAEGKKYETEEDAKRAIQNEELVIVNDFIKEKPVAPQINGAEYDATQIEELDGPTSDVPIGRHRGESFRLPSKFKTIRGICNKFNENLARYFFMPNSQHAIQLIDLLKDIEKITEEDDTPRIYYGKITRSFNAGQTPKNIRMTKIKFNNPDYADFYFKLSDEEQSEKGIGDNSSGRVILIYGTVTTSGVGLCIENVGWGEFALLPTKYEELLYQN</sequence>
<dbReference type="EMBL" id="RXTL01000029">
    <property type="protein sequence ID" value="RTS42796.1"/>
    <property type="molecule type" value="Genomic_DNA"/>
</dbReference>
<organism evidence="1 2">
    <name type="scientific">Pseudomonas aeruginosa</name>
    <dbReference type="NCBI Taxonomy" id="287"/>
    <lineage>
        <taxon>Bacteria</taxon>
        <taxon>Pseudomonadati</taxon>
        <taxon>Pseudomonadota</taxon>
        <taxon>Gammaproteobacteria</taxon>
        <taxon>Pseudomonadales</taxon>
        <taxon>Pseudomonadaceae</taxon>
        <taxon>Pseudomonas</taxon>
    </lineage>
</organism>
<comment type="caution">
    <text evidence="1">The sequence shown here is derived from an EMBL/GenBank/DDBJ whole genome shotgun (WGS) entry which is preliminary data.</text>
</comment>
<gene>
    <name evidence="1" type="ORF">DY940_22555</name>
</gene>